<keyword evidence="9" id="KW-1185">Reference proteome</keyword>
<keyword evidence="4 6" id="KW-1133">Transmembrane helix</keyword>
<keyword evidence="3 6" id="KW-0812">Transmembrane</keyword>
<dbReference type="InterPro" id="IPR037185">
    <property type="entry name" value="EmrE-like"/>
</dbReference>
<dbReference type="PANTHER" id="PTHR32322:SF2">
    <property type="entry name" value="EAMA DOMAIN-CONTAINING PROTEIN"/>
    <property type="match status" value="1"/>
</dbReference>
<feature type="transmembrane region" description="Helical" evidence="6">
    <location>
        <begin position="100"/>
        <end position="119"/>
    </location>
</feature>
<dbReference type="PANTHER" id="PTHR32322">
    <property type="entry name" value="INNER MEMBRANE TRANSPORTER"/>
    <property type="match status" value="1"/>
</dbReference>
<reference evidence="8 9" key="1">
    <citation type="submission" date="2023-07" db="EMBL/GenBank/DDBJ databases">
        <title>Sorghum-associated microbial communities from plants grown in Nebraska, USA.</title>
        <authorList>
            <person name="Schachtman D."/>
        </authorList>
    </citation>
    <scope>NUCLEOTIDE SEQUENCE [LARGE SCALE GENOMIC DNA]</scope>
    <source>
        <strain evidence="8 9">BE314</strain>
    </source>
</reference>
<feature type="transmembrane region" description="Helical" evidence="6">
    <location>
        <begin position="256"/>
        <end position="272"/>
    </location>
</feature>
<feature type="transmembrane region" description="Helical" evidence="6">
    <location>
        <begin position="157"/>
        <end position="176"/>
    </location>
</feature>
<dbReference type="EMBL" id="JAVDXU010000002">
    <property type="protein sequence ID" value="MDR7270027.1"/>
    <property type="molecule type" value="Genomic_DNA"/>
</dbReference>
<evidence type="ECO:0000256" key="4">
    <source>
        <dbReference type="ARBA" id="ARBA00022989"/>
    </source>
</evidence>
<dbReference type="Proteomes" id="UP001180453">
    <property type="component" value="Unassembled WGS sequence"/>
</dbReference>
<dbReference type="InterPro" id="IPR000620">
    <property type="entry name" value="EamA_dom"/>
</dbReference>
<keyword evidence="5 6" id="KW-0472">Membrane</keyword>
<feature type="transmembrane region" description="Helical" evidence="6">
    <location>
        <begin position="278"/>
        <end position="301"/>
    </location>
</feature>
<evidence type="ECO:0000259" key="7">
    <source>
        <dbReference type="Pfam" id="PF00892"/>
    </source>
</evidence>
<feature type="transmembrane region" description="Helical" evidence="6">
    <location>
        <begin position="131"/>
        <end position="151"/>
    </location>
</feature>
<feature type="transmembrane region" description="Helical" evidence="6">
    <location>
        <begin position="226"/>
        <end position="244"/>
    </location>
</feature>
<gene>
    <name evidence="8" type="ORF">J2X20_002685</name>
</gene>
<proteinExistence type="inferred from homology"/>
<dbReference type="Pfam" id="PF00892">
    <property type="entry name" value="EamA"/>
    <property type="match status" value="2"/>
</dbReference>
<evidence type="ECO:0000256" key="1">
    <source>
        <dbReference type="ARBA" id="ARBA00004141"/>
    </source>
</evidence>
<comment type="similarity">
    <text evidence="2">Belongs to the EamA transporter family.</text>
</comment>
<protein>
    <submittedName>
        <fullName evidence="8">Drug/metabolite transporter (DMT)-like permease</fullName>
    </submittedName>
</protein>
<evidence type="ECO:0000256" key="3">
    <source>
        <dbReference type="ARBA" id="ARBA00022692"/>
    </source>
</evidence>
<evidence type="ECO:0000313" key="8">
    <source>
        <dbReference type="EMBL" id="MDR7270027.1"/>
    </source>
</evidence>
<feature type="domain" description="EamA" evidence="7">
    <location>
        <begin position="13"/>
        <end position="146"/>
    </location>
</feature>
<name>A0ABU1YMF7_ROSSA</name>
<comment type="subcellular location">
    <subcellularLocation>
        <location evidence="1">Membrane</location>
        <topology evidence="1">Multi-pass membrane protein</topology>
    </subcellularLocation>
</comment>
<feature type="transmembrane region" description="Helical" evidence="6">
    <location>
        <begin position="42"/>
        <end position="62"/>
    </location>
</feature>
<dbReference type="InterPro" id="IPR050638">
    <property type="entry name" value="AA-Vitamin_Transporters"/>
</dbReference>
<feature type="transmembrane region" description="Helical" evidence="6">
    <location>
        <begin position="188"/>
        <end position="211"/>
    </location>
</feature>
<dbReference type="SUPFAM" id="SSF103481">
    <property type="entry name" value="Multidrug resistance efflux transporter EmrE"/>
    <property type="match status" value="2"/>
</dbReference>
<evidence type="ECO:0000313" key="9">
    <source>
        <dbReference type="Proteomes" id="UP001180453"/>
    </source>
</evidence>
<organism evidence="8 9">
    <name type="scientific">Roseateles saccharophilus</name>
    <name type="common">Pseudomonas saccharophila</name>
    <dbReference type="NCBI Taxonomy" id="304"/>
    <lineage>
        <taxon>Bacteria</taxon>
        <taxon>Pseudomonadati</taxon>
        <taxon>Pseudomonadota</taxon>
        <taxon>Betaproteobacteria</taxon>
        <taxon>Burkholderiales</taxon>
        <taxon>Sphaerotilaceae</taxon>
        <taxon>Roseateles</taxon>
    </lineage>
</organism>
<comment type="caution">
    <text evidence="8">The sequence shown here is derived from an EMBL/GenBank/DDBJ whole genome shotgun (WGS) entry which is preliminary data.</text>
</comment>
<feature type="domain" description="EamA" evidence="7">
    <location>
        <begin position="159"/>
        <end position="293"/>
    </location>
</feature>
<evidence type="ECO:0000256" key="2">
    <source>
        <dbReference type="ARBA" id="ARBA00007362"/>
    </source>
</evidence>
<evidence type="ECO:0000256" key="5">
    <source>
        <dbReference type="ARBA" id="ARBA00023136"/>
    </source>
</evidence>
<evidence type="ECO:0000256" key="6">
    <source>
        <dbReference type="SAM" id="Phobius"/>
    </source>
</evidence>
<accession>A0ABU1YMF7</accession>
<sequence length="314" mass="33538">MLADMQDRQTAPLLAALAVVLTWGLNFPLSKALFTQVGPTGFLGLRYLLMPFCAIALLCWRFGTRWPRLDRSEVWPLVRLTLIGQGLHLLLSAYGMQGSTAFSASVLLACGPVFTLLILRFSGIEKLSHGQVAGVAMAATGALLFMSDKLLAADWQAGLGDLTLLVAAALFSYYTVASKPLIQHHGGVTVLAYGSLVCTLPMLLWCSPALLSLDWPAQPAWVWPGLAWQVIGGGFIGWLAWGWANEKRGVARTAPLIYLMPLVAGITAWAWGGETFSLHKILAAALILAGVALAQFGAAGFRPGRQPLDSNAPG</sequence>